<comment type="caution">
    <text evidence="1">The sequence shown here is derived from an EMBL/GenBank/DDBJ whole genome shotgun (WGS) entry which is preliminary data.</text>
</comment>
<evidence type="ECO:0000313" key="2">
    <source>
        <dbReference type="Proteomes" id="UP001374584"/>
    </source>
</evidence>
<protein>
    <submittedName>
        <fullName evidence="1">Uncharacterized protein</fullName>
    </submittedName>
</protein>
<dbReference type="EMBL" id="JAYMYR010000007">
    <property type="protein sequence ID" value="KAK7352947.1"/>
    <property type="molecule type" value="Genomic_DNA"/>
</dbReference>
<reference evidence="1 2" key="1">
    <citation type="submission" date="2024-01" db="EMBL/GenBank/DDBJ databases">
        <title>The genomes of 5 underutilized Papilionoideae crops provide insights into root nodulation and disease resistanc.</title>
        <authorList>
            <person name="Jiang F."/>
        </authorList>
    </citation>
    <scope>NUCLEOTIDE SEQUENCE [LARGE SCALE GENOMIC DNA]</scope>
    <source>
        <strain evidence="1">JINMINGXINNONG_FW02</strain>
        <tissue evidence="1">Leaves</tissue>
    </source>
</reference>
<organism evidence="1 2">
    <name type="scientific">Phaseolus coccineus</name>
    <name type="common">Scarlet runner bean</name>
    <name type="synonym">Phaseolus multiflorus</name>
    <dbReference type="NCBI Taxonomy" id="3886"/>
    <lineage>
        <taxon>Eukaryota</taxon>
        <taxon>Viridiplantae</taxon>
        <taxon>Streptophyta</taxon>
        <taxon>Embryophyta</taxon>
        <taxon>Tracheophyta</taxon>
        <taxon>Spermatophyta</taxon>
        <taxon>Magnoliopsida</taxon>
        <taxon>eudicotyledons</taxon>
        <taxon>Gunneridae</taxon>
        <taxon>Pentapetalae</taxon>
        <taxon>rosids</taxon>
        <taxon>fabids</taxon>
        <taxon>Fabales</taxon>
        <taxon>Fabaceae</taxon>
        <taxon>Papilionoideae</taxon>
        <taxon>50 kb inversion clade</taxon>
        <taxon>NPAAA clade</taxon>
        <taxon>indigoferoid/millettioid clade</taxon>
        <taxon>Phaseoleae</taxon>
        <taxon>Phaseolus</taxon>
    </lineage>
</organism>
<accession>A0AAN9MEK1</accession>
<evidence type="ECO:0000313" key="1">
    <source>
        <dbReference type="EMBL" id="KAK7352947.1"/>
    </source>
</evidence>
<keyword evidence="2" id="KW-1185">Reference proteome</keyword>
<sequence length="105" mass="11932">MAGYSLNWFCFVLCDDMYLIEPVMRNSDGDLVATKDLEDCVCFHLESRLMELVGSVQKNPVLILCNSLKHQFQEFTKQHADDSRGYSGSTFQKVIPPLLILAVQD</sequence>
<proteinExistence type="predicted"/>
<name>A0AAN9MEK1_PHACN</name>
<dbReference type="Proteomes" id="UP001374584">
    <property type="component" value="Unassembled WGS sequence"/>
</dbReference>
<dbReference type="AlphaFoldDB" id="A0AAN9MEK1"/>
<gene>
    <name evidence="1" type="ORF">VNO80_18378</name>
</gene>